<sequence length="315" mass="35497">MAWDGIVWVKLRRQLNDEERARQLKVNAVVSTKAQDDFSVFEMNDIFLETTNAAYAQRGTLTYGCIFIFAIGVLFVCGMIWAVLNPPPNTSGAELILAMAFVVCFMLFGLGIIFVSLWGFHQENFTWTRIPVRFNRKTRMVHAFRGAGSKGVISVPWDKAFFFIEQRPKDPISRGTPYGLRCHVLDDGGQVMQSFSVGRRVYTIDDESTENGRSIVHGLNDQFEFIRRYMEGGPSAVPAPELVPTEVSLRNSGNLYFRTDRKLLAEGNVVATLLVWLLKPFIALTVVLHYTGMRTSREPVWPADIDASPMSLAKT</sequence>
<dbReference type="EMBL" id="CP040078">
    <property type="protein sequence ID" value="QCP52331.1"/>
    <property type="molecule type" value="Genomic_DNA"/>
</dbReference>
<keyword evidence="1" id="KW-0472">Membrane</keyword>
<keyword evidence="1" id="KW-0812">Transmembrane</keyword>
<dbReference type="AlphaFoldDB" id="A0A4P8IV87"/>
<dbReference type="KEGG" id="tvl:FAZ95_24430"/>
<keyword evidence="4" id="KW-1185">Reference proteome</keyword>
<dbReference type="OrthoDB" id="8915060at2"/>
<evidence type="ECO:0000256" key="1">
    <source>
        <dbReference type="SAM" id="Phobius"/>
    </source>
</evidence>
<organism evidence="3 4">
    <name type="scientific">Trinickia violacea</name>
    <dbReference type="NCBI Taxonomy" id="2571746"/>
    <lineage>
        <taxon>Bacteria</taxon>
        <taxon>Pseudomonadati</taxon>
        <taxon>Pseudomonadota</taxon>
        <taxon>Betaproteobacteria</taxon>
        <taxon>Burkholderiales</taxon>
        <taxon>Burkholderiaceae</taxon>
        <taxon>Trinickia</taxon>
    </lineage>
</organism>
<evidence type="ECO:0000313" key="4">
    <source>
        <dbReference type="Proteomes" id="UP000298656"/>
    </source>
</evidence>
<evidence type="ECO:0000313" key="3">
    <source>
        <dbReference type="EMBL" id="QCP52331.1"/>
    </source>
</evidence>
<proteinExistence type="predicted"/>
<feature type="transmembrane region" description="Helical" evidence="1">
    <location>
        <begin position="96"/>
        <end position="120"/>
    </location>
</feature>
<dbReference type="RefSeq" id="WP_137335104.1">
    <property type="nucleotide sequence ID" value="NZ_CP040078.1"/>
</dbReference>
<dbReference type="InterPro" id="IPR046554">
    <property type="entry name" value="DUF6708"/>
</dbReference>
<keyword evidence="1" id="KW-1133">Transmembrane helix</keyword>
<dbReference type="Pfam" id="PF20455">
    <property type="entry name" value="DUF6708"/>
    <property type="match status" value="1"/>
</dbReference>
<evidence type="ECO:0000259" key="2">
    <source>
        <dbReference type="Pfam" id="PF20455"/>
    </source>
</evidence>
<gene>
    <name evidence="3" type="ORF">FAZ95_24430</name>
</gene>
<accession>A0A4P8IV87</accession>
<feature type="transmembrane region" description="Helical" evidence="1">
    <location>
        <begin position="268"/>
        <end position="290"/>
    </location>
</feature>
<feature type="transmembrane region" description="Helical" evidence="1">
    <location>
        <begin position="61"/>
        <end position="84"/>
    </location>
</feature>
<reference evidence="3 4" key="1">
    <citation type="submission" date="2019-05" db="EMBL/GenBank/DDBJ databases">
        <title>Burkholderia sp. DHOD12, isolated from subtropical forest soil.</title>
        <authorList>
            <person name="Gao Z.-H."/>
            <person name="Qiu L.-H."/>
        </authorList>
    </citation>
    <scope>NUCLEOTIDE SEQUENCE [LARGE SCALE GENOMIC DNA]</scope>
    <source>
        <strain evidence="3 4">DHOD12</strain>
    </source>
</reference>
<protein>
    <recommendedName>
        <fullName evidence="2">DUF6708 domain-containing protein</fullName>
    </recommendedName>
</protein>
<dbReference type="Proteomes" id="UP000298656">
    <property type="component" value="Chromosome 2"/>
</dbReference>
<feature type="domain" description="DUF6708" evidence="2">
    <location>
        <begin position="112"/>
        <end position="307"/>
    </location>
</feature>
<name>A0A4P8IV87_9BURK</name>